<name>A0ABD2XKI9_9HYME</name>
<dbReference type="GO" id="GO:0005634">
    <property type="term" value="C:nucleus"/>
    <property type="evidence" value="ECO:0007669"/>
    <property type="project" value="UniProtKB-SubCell"/>
</dbReference>
<keyword evidence="2 3" id="KW-0238">DNA-binding</keyword>
<dbReference type="Proteomes" id="UP001627154">
    <property type="component" value="Unassembled WGS sequence"/>
</dbReference>
<dbReference type="InterPro" id="IPR036388">
    <property type="entry name" value="WH-like_DNA-bd_sf"/>
</dbReference>
<dbReference type="PANTHER" id="PTHR11849:SF182">
    <property type="entry name" value="SAM POINTED DOMAIN-CONTAINING ETS TRANSCRIPTION FACTOR"/>
    <property type="match status" value="1"/>
</dbReference>
<feature type="compositionally biased region" description="Basic and acidic residues" evidence="4">
    <location>
        <begin position="183"/>
        <end position="197"/>
    </location>
</feature>
<evidence type="ECO:0000313" key="6">
    <source>
        <dbReference type="EMBL" id="KAL3406041.1"/>
    </source>
</evidence>
<sequence length="322" mass="38135">MDQYRDLFAFGSEDEMLSELKEWFEKQKTVLDINFEYDFPFKQEPIETQEYINNPITELNNNLECDFLIKQEPSEFQECDENQITVLDYNFEWDFSMKQEPKEQENMEIKEEINDDFDYHDRYGNKDSSPLSEYDEENQEISELTEFVENLEASELIEFVENQEASELIEYVENQETELNGEDPTRNSASDDSRPMDPTDGTNEDQPIPATCANSNDHNDKSKNNSSAGIKIPLWQLFHELLDNPGRYGHCIRWVDRSQGVFKIEDSVRVARFWGSIKNCPTMDYDKLSSFMDRYYKNKIIRMATGDEFSQQVFQFSPRYRE</sequence>
<reference evidence="6 7" key="1">
    <citation type="journal article" date="2024" name="bioRxiv">
        <title>A reference genome for Trichogramma kaykai: A tiny desert-dwelling parasitoid wasp with competing sex-ratio distorters.</title>
        <authorList>
            <person name="Culotta J."/>
            <person name="Lindsey A.R."/>
        </authorList>
    </citation>
    <scope>NUCLEOTIDE SEQUENCE [LARGE SCALE GENOMIC DNA]</scope>
    <source>
        <strain evidence="6 7">KSX58</strain>
    </source>
</reference>
<feature type="region of interest" description="Disordered" evidence="4">
    <location>
        <begin position="174"/>
        <end position="225"/>
    </location>
</feature>
<feature type="region of interest" description="Disordered" evidence="4">
    <location>
        <begin position="114"/>
        <end position="141"/>
    </location>
</feature>
<feature type="domain" description="ETS" evidence="5">
    <location>
        <begin position="232"/>
        <end position="314"/>
    </location>
</feature>
<dbReference type="Pfam" id="PF00178">
    <property type="entry name" value="Ets"/>
    <property type="match status" value="1"/>
</dbReference>
<dbReference type="GO" id="GO:0003677">
    <property type="term" value="F:DNA binding"/>
    <property type="evidence" value="ECO:0007669"/>
    <property type="project" value="UniProtKB-KW"/>
</dbReference>
<evidence type="ECO:0000256" key="1">
    <source>
        <dbReference type="ARBA" id="ARBA00005562"/>
    </source>
</evidence>
<evidence type="ECO:0000259" key="5">
    <source>
        <dbReference type="PROSITE" id="PS50061"/>
    </source>
</evidence>
<gene>
    <name evidence="6" type="ORF">TKK_001441</name>
</gene>
<evidence type="ECO:0000313" key="7">
    <source>
        <dbReference type="Proteomes" id="UP001627154"/>
    </source>
</evidence>
<dbReference type="InterPro" id="IPR046328">
    <property type="entry name" value="ETS_fam"/>
</dbReference>
<protein>
    <recommendedName>
        <fullName evidence="5">ETS domain-containing protein</fullName>
    </recommendedName>
</protein>
<dbReference type="PRINTS" id="PR00454">
    <property type="entry name" value="ETSDOMAIN"/>
</dbReference>
<comment type="similarity">
    <text evidence="1 3">Belongs to the ETS family.</text>
</comment>
<dbReference type="PROSITE" id="PS50061">
    <property type="entry name" value="ETS_DOMAIN_3"/>
    <property type="match status" value="1"/>
</dbReference>
<dbReference type="PANTHER" id="PTHR11849">
    <property type="entry name" value="ETS"/>
    <property type="match status" value="1"/>
</dbReference>
<comment type="caution">
    <text evidence="6">The sequence shown here is derived from an EMBL/GenBank/DDBJ whole genome shotgun (WGS) entry which is preliminary data.</text>
</comment>
<evidence type="ECO:0000256" key="3">
    <source>
        <dbReference type="RuleBase" id="RU004019"/>
    </source>
</evidence>
<dbReference type="InterPro" id="IPR000418">
    <property type="entry name" value="Ets_dom"/>
</dbReference>
<proteinExistence type="inferred from homology"/>
<accession>A0ABD2XKI9</accession>
<evidence type="ECO:0000256" key="4">
    <source>
        <dbReference type="SAM" id="MobiDB-lite"/>
    </source>
</evidence>
<dbReference type="Gene3D" id="1.10.10.10">
    <property type="entry name" value="Winged helix-like DNA-binding domain superfamily/Winged helix DNA-binding domain"/>
    <property type="match status" value="1"/>
</dbReference>
<dbReference type="InterPro" id="IPR036390">
    <property type="entry name" value="WH_DNA-bd_sf"/>
</dbReference>
<keyword evidence="3" id="KW-0539">Nucleus</keyword>
<dbReference type="SMART" id="SM00413">
    <property type="entry name" value="ETS"/>
    <property type="match status" value="1"/>
</dbReference>
<evidence type="ECO:0000256" key="2">
    <source>
        <dbReference type="ARBA" id="ARBA00023125"/>
    </source>
</evidence>
<dbReference type="AlphaFoldDB" id="A0ABD2XKI9"/>
<dbReference type="EMBL" id="JBJJXI010000019">
    <property type="protein sequence ID" value="KAL3406041.1"/>
    <property type="molecule type" value="Genomic_DNA"/>
</dbReference>
<organism evidence="6 7">
    <name type="scientific">Trichogramma kaykai</name>
    <dbReference type="NCBI Taxonomy" id="54128"/>
    <lineage>
        <taxon>Eukaryota</taxon>
        <taxon>Metazoa</taxon>
        <taxon>Ecdysozoa</taxon>
        <taxon>Arthropoda</taxon>
        <taxon>Hexapoda</taxon>
        <taxon>Insecta</taxon>
        <taxon>Pterygota</taxon>
        <taxon>Neoptera</taxon>
        <taxon>Endopterygota</taxon>
        <taxon>Hymenoptera</taxon>
        <taxon>Apocrita</taxon>
        <taxon>Proctotrupomorpha</taxon>
        <taxon>Chalcidoidea</taxon>
        <taxon>Trichogrammatidae</taxon>
        <taxon>Trichogramma</taxon>
    </lineage>
</organism>
<feature type="compositionally biased region" description="Basic and acidic residues" evidence="4">
    <location>
        <begin position="114"/>
        <end position="125"/>
    </location>
</feature>
<comment type="subcellular location">
    <subcellularLocation>
        <location evidence="3">Nucleus</location>
    </subcellularLocation>
</comment>
<keyword evidence="7" id="KW-1185">Reference proteome</keyword>
<dbReference type="SUPFAM" id="SSF46785">
    <property type="entry name" value="Winged helix' DNA-binding domain"/>
    <property type="match status" value="1"/>
</dbReference>